<dbReference type="RefSeq" id="WP_245745501.1">
    <property type="nucleotide sequence ID" value="NZ_FOMR01000015.1"/>
</dbReference>
<dbReference type="STRING" id="640948.SAMN05216238_11514"/>
<name>A0A1I2A8U1_9BACI</name>
<gene>
    <name evidence="1" type="ORF">SAMN05216238_11514</name>
</gene>
<dbReference type="Proteomes" id="UP000199474">
    <property type="component" value="Unassembled WGS sequence"/>
</dbReference>
<protein>
    <submittedName>
        <fullName evidence="1">Uncharacterized protein</fullName>
    </submittedName>
</protein>
<dbReference type="AlphaFoldDB" id="A0A1I2A8U1"/>
<keyword evidence="2" id="KW-1185">Reference proteome</keyword>
<sequence>MRDIKQLNLTEDAGDIFALSQFAFQYELSEEAIKKKREEAERHII</sequence>
<evidence type="ECO:0000313" key="2">
    <source>
        <dbReference type="Proteomes" id="UP000199474"/>
    </source>
</evidence>
<dbReference type="EMBL" id="FOMR01000015">
    <property type="protein sequence ID" value="SFE40282.1"/>
    <property type="molecule type" value="Genomic_DNA"/>
</dbReference>
<evidence type="ECO:0000313" key="1">
    <source>
        <dbReference type="EMBL" id="SFE40282.1"/>
    </source>
</evidence>
<accession>A0A1I2A8U1</accession>
<reference evidence="2" key="1">
    <citation type="submission" date="2016-10" db="EMBL/GenBank/DDBJ databases">
        <authorList>
            <person name="Varghese N."/>
            <person name="Submissions S."/>
        </authorList>
    </citation>
    <scope>NUCLEOTIDE SEQUENCE [LARGE SCALE GENOMIC DNA]</scope>
    <source>
        <strain evidence="2">DSM 22530</strain>
    </source>
</reference>
<organism evidence="1 2">
    <name type="scientific">Lentibacillus persicus</name>
    <dbReference type="NCBI Taxonomy" id="640948"/>
    <lineage>
        <taxon>Bacteria</taxon>
        <taxon>Bacillati</taxon>
        <taxon>Bacillota</taxon>
        <taxon>Bacilli</taxon>
        <taxon>Bacillales</taxon>
        <taxon>Bacillaceae</taxon>
        <taxon>Lentibacillus</taxon>
    </lineage>
</organism>
<proteinExistence type="predicted"/>